<dbReference type="AlphaFoldDB" id="M7BNH6"/>
<dbReference type="Gene3D" id="1.10.10.60">
    <property type="entry name" value="Homeodomain-like"/>
    <property type="match status" value="1"/>
</dbReference>
<dbReference type="Proteomes" id="UP000031443">
    <property type="component" value="Unassembled WGS sequence"/>
</dbReference>
<keyword evidence="3" id="KW-1185">Reference proteome</keyword>
<dbReference type="FunFam" id="1.10.10.60:FF:000032">
    <property type="entry name" value="Zinc finger and SCAN domain-containing 20"/>
    <property type="match status" value="1"/>
</dbReference>
<dbReference type="EMBL" id="KB518693">
    <property type="protein sequence ID" value="EMP38779.1"/>
    <property type="molecule type" value="Genomic_DNA"/>
</dbReference>
<sequence length="229" mass="26458">MMESKNRKRAPAWTEREVRDLIAVWGEESVLSELRSSFQNAKTFVKIPQGMKDRDHNRDPKQCHVKLKELRQAYQKTREANGRSGSESQTCRFYDELHAILGGSATTTPAMLFDSFNGDGGNTEAAAETLHTTPHTPADQFQQIRKKPRCSKEDMFREVVQHDERQTREHKECWEAESQDRKESAGFARQVTVQMIKVMEDQTEMLKSLIQLQTEQIRGRSPPQHMHNS</sequence>
<name>M7BNH6_CHEMY</name>
<accession>M7BNH6</accession>
<dbReference type="PANTHER" id="PTHR47595">
    <property type="entry name" value="HEAT SHOCK 70 KDA PROTEIN 14"/>
    <property type="match status" value="1"/>
</dbReference>
<evidence type="ECO:0000259" key="1">
    <source>
        <dbReference type="Pfam" id="PF13837"/>
    </source>
</evidence>
<evidence type="ECO:0000313" key="2">
    <source>
        <dbReference type="EMBL" id="EMP38779.1"/>
    </source>
</evidence>
<dbReference type="PANTHER" id="PTHR47595:SF1">
    <property type="entry name" value="MYB_SANT-LIKE DNA-BINDING DOMAIN-CONTAINING PROTEIN"/>
    <property type="match status" value="1"/>
</dbReference>
<dbReference type="Pfam" id="PF13837">
    <property type="entry name" value="Myb_DNA-bind_4"/>
    <property type="match status" value="1"/>
</dbReference>
<gene>
    <name evidence="2" type="ORF">UY3_04098</name>
</gene>
<protein>
    <recommendedName>
        <fullName evidence="1">Myb/SANT-like DNA-binding domain-containing protein</fullName>
    </recommendedName>
</protein>
<evidence type="ECO:0000313" key="3">
    <source>
        <dbReference type="Proteomes" id="UP000031443"/>
    </source>
</evidence>
<proteinExistence type="predicted"/>
<organism evidence="2 3">
    <name type="scientific">Chelonia mydas</name>
    <name type="common">Green sea-turtle</name>
    <name type="synonym">Chelonia agassizi</name>
    <dbReference type="NCBI Taxonomy" id="8469"/>
    <lineage>
        <taxon>Eukaryota</taxon>
        <taxon>Metazoa</taxon>
        <taxon>Chordata</taxon>
        <taxon>Craniata</taxon>
        <taxon>Vertebrata</taxon>
        <taxon>Euteleostomi</taxon>
        <taxon>Archelosauria</taxon>
        <taxon>Testudinata</taxon>
        <taxon>Testudines</taxon>
        <taxon>Cryptodira</taxon>
        <taxon>Durocryptodira</taxon>
        <taxon>Americhelydia</taxon>
        <taxon>Chelonioidea</taxon>
        <taxon>Cheloniidae</taxon>
        <taxon>Chelonia</taxon>
    </lineage>
</organism>
<reference evidence="3" key="1">
    <citation type="journal article" date="2013" name="Nat. Genet.">
        <title>The draft genomes of soft-shell turtle and green sea turtle yield insights into the development and evolution of the turtle-specific body plan.</title>
        <authorList>
            <person name="Wang Z."/>
            <person name="Pascual-Anaya J."/>
            <person name="Zadissa A."/>
            <person name="Li W."/>
            <person name="Niimura Y."/>
            <person name="Huang Z."/>
            <person name="Li C."/>
            <person name="White S."/>
            <person name="Xiong Z."/>
            <person name="Fang D."/>
            <person name="Wang B."/>
            <person name="Ming Y."/>
            <person name="Chen Y."/>
            <person name="Zheng Y."/>
            <person name="Kuraku S."/>
            <person name="Pignatelli M."/>
            <person name="Herrero J."/>
            <person name="Beal K."/>
            <person name="Nozawa M."/>
            <person name="Li Q."/>
            <person name="Wang J."/>
            <person name="Zhang H."/>
            <person name="Yu L."/>
            <person name="Shigenobu S."/>
            <person name="Wang J."/>
            <person name="Liu J."/>
            <person name="Flicek P."/>
            <person name="Searle S."/>
            <person name="Wang J."/>
            <person name="Kuratani S."/>
            <person name="Yin Y."/>
            <person name="Aken B."/>
            <person name="Zhang G."/>
            <person name="Irie N."/>
        </authorList>
    </citation>
    <scope>NUCLEOTIDE SEQUENCE [LARGE SCALE GENOMIC DNA]</scope>
</reference>
<dbReference type="InterPro" id="IPR044822">
    <property type="entry name" value="Myb_DNA-bind_4"/>
</dbReference>
<feature type="domain" description="Myb/SANT-like DNA-binding" evidence="1">
    <location>
        <begin position="12"/>
        <end position="100"/>
    </location>
</feature>